<dbReference type="STRING" id="307972.A0A2G8KDI4"/>
<dbReference type="SUPFAM" id="SSF81296">
    <property type="entry name" value="E set domains"/>
    <property type="match status" value="1"/>
</dbReference>
<dbReference type="SMART" id="SM00737">
    <property type="entry name" value="ML"/>
    <property type="match status" value="1"/>
</dbReference>
<dbReference type="Proteomes" id="UP000230750">
    <property type="component" value="Unassembled WGS sequence"/>
</dbReference>
<dbReference type="OrthoDB" id="6489092at2759"/>
<keyword evidence="6" id="KW-1185">Reference proteome</keyword>
<dbReference type="EMBL" id="MRZV01000670">
    <property type="protein sequence ID" value="PIK46025.1"/>
    <property type="molecule type" value="Genomic_DNA"/>
</dbReference>
<dbReference type="InterPro" id="IPR014756">
    <property type="entry name" value="Ig_E-set"/>
</dbReference>
<reference evidence="5 6" key="1">
    <citation type="journal article" date="2017" name="PLoS Biol.">
        <title>The sea cucumber genome provides insights into morphological evolution and visceral regeneration.</title>
        <authorList>
            <person name="Zhang X."/>
            <person name="Sun L."/>
            <person name="Yuan J."/>
            <person name="Sun Y."/>
            <person name="Gao Y."/>
            <person name="Zhang L."/>
            <person name="Li S."/>
            <person name="Dai H."/>
            <person name="Hamel J.F."/>
            <person name="Liu C."/>
            <person name="Yu Y."/>
            <person name="Liu S."/>
            <person name="Lin W."/>
            <person name="Guo K."/>
            <person name="Jin S."/>
            <person name="Xu P."/>
            <person name="Storey K.B."/>
            <person name="Huan P."/>
            <person name="Zhang T."/>
            <person name="Zhou Y."/>
            <person name="Zhang J."/>
            <person name="Lin C."/>
            <person name="Li X."/>
            <person name="Xing L."/>
            <person name="Huo D."/>
            <person name="Sun M."/>
            <person name="Wang L."/>
            <person name="Mercier A."/>
            <person name="Li F."/>
            <person name="Yang H."/>
            <person name="Xiang J."/>
        </authorList>
    </citation>
    <scope>NUCLEOTIDE SEQUENCE [LARGE SCALE GENOMIC DNA]</scope>
    <source>
        <strain evidence="5">Shaxun</strain>
        <tissue evidence="5">Muscle</tissue>
    </source>
</reference>
<dbReference type="InterPro" id="IPR039670">
    <property type="entry name" value="NPC2-like"/>
</dbReference>
<dbReference type="GO" id="GO:0005576">
    <property type="term" value="C:extracellular region"/>
    <property type="evidence" value="ECO:0007669"/>
    <property type="project" value="UniProtKB-SubCell"/>
</dbReference>
<dbReference type="FunFam" id="2.60.40.770:FF:000001">
    <property type="entry name" value="NPC intracellular cholesterol transporter 2"/>
    <property type="match status" value="1"/>
</dbReference>
<comment type="caution">
    <text evidence="5">The sequence shown here is derived from an EMBL/GenBank/DDBJ whole genome shotgun (WGS) entry which is preliminary data.</text>
</comment>
<organism evidence="5 6">
    <name type="scientific">Stichopus japonicus</name>
    <name type="common">Sea cucumber</name>
    <dbReference type="NCBI Taxonomy" id="307972"/>
    <lineage>
        <taxon>Eukaryota</taxon>
        <taxon>Metazoa</taxon>
        <taxon>Echinodermata</taxon>
        <taxon>Eleutherozoa</taxon>
        <taxon>Echinozoa</taxon>
        <taxon>Holothuroidea</taxon>
        <taxon>Aspidochirotacea</taxon>
        <taxon>Aspidochirotida</taxon>
        <taxon>Stichopodidae</taxon>
        <taxon>Apostichopus</taxon>
    </lineage>
</organism>
<evidence type="ECO:0000259" key="4">
    <source>
        <dbReference type="SMART" id="SM00737"/>
    </source>
</evidence>
<dbReference type="Pfam" id="PF02221">
    <property type="entry name" value="E1_DerP2_DerF2"/>
    <property type="match status" value="1"/>
</dbReference>
<accession>A0A2G8KDI4</accession>
<protein>
    <submittedName>
        <fullName evidence="5">Echinoderm microtubule-associated protein-like 5</fullName>
    </submittedName>
</protein>
<evidence type="ECO:0000313" key="6">
    <source>
        <dbReference type="Proteomes" id="UP000230750"/>
    </source>
</evidence>
<comment type="similarity">
    <text evidence="2">Belongs to the NPC2 family.</text>
</comment>
<dbReference type="InterPro" id="IPR003172">
    <property type="entry name" value="ML_dom"/>
</dbReference>
<dbReference type="PANTHER" id="PTHR11306:SF68">
    <property type="entry name" value="NPC INTRACELLULAR CHOLESTEROL TRANSPORTER 2"/>
    <property type="match status" value="1"/>
</dbReference>
<evidence type="ECO:0000313" key="5">
    <source>
        <dbReference type="EMBL" id="PIK46025.1"/>
    </source>
</evidence>
<feature type="domain" description="MD-2-related lipid-recognition" evidence="4">
    <location>
        <begin position="42"/>
        <end position="163"/>
    </location>
</feature>
<dbReference type="GO" id="GO:0032934">
    <property type="term" value="F:sterol binding"/>
    <property type="evidence" value="ECO:0007669"/>
    <property type="project" value="InterPro"/>
</dbReference>
<proteinExistence type="inferred from homology"/>
<dbReference type="GO" id="GO:0015918">
    <property type="term" value="P:sterol transport"/>
    <property type="evidence" value="ECO:0007669"/>
    <property type="project" value="InterPro"/>
</dbReference>
<evidence type="ECO:0000256" key="2">
    <source>
        <dbReference type="ARBA" id="ARBA00006370"/>
    </source>
</evidence>
<dbReference type="Gene3D" id="2.60.40.770">
    <property type="match status" value="1"/>
</dbReference>
<name>A0A2G8KDI4_STIJA</name>
<keyword evidence="3" id="KW-0964">Secreted</keyword>
<sequence>MKVLFGLDINKMKDTFIVGFILASFCLYGNVQAEIRKNIPDFLDCGSVGAKVTSVDLTPCSSDPCTVISGKKSSIAVSFQTTAVATNVTAKVYGSIASVKVPFPLPQADACQKSNLTCPLKAQADYVYTCTLAIPGHLPEVDVVVELDLVVDDKKYLCIEFPVSVRPSSSKIFQKIKAIVDDVELIPADLS</sequence>
<dbReference type="AlphaFoldDB" id="A0A2G8KDI4"/>
<evidence type="ECO:0000256" key="1">
    <source>
        <dbReference type="ARBA" id="ARBA00004613"/>
    </source>
</evidence>
<gene>
    <name evidence="5" type="ORF">BSL78_17115</name>
</gene>
<dbReference type="PANTHER" id="PTHR11306">
    <property type="entry name" value="NIEMANN PICK TYPE C2 PROTEIN NPC2-RELATED"/>
    <property type="match status" value="1"/>
</dbReference>
<comment type="subcellular location">
    <subcellularLocation>
        <location evidence="1">Secreted</location>
    </subcellularLocation>
</comment>
<evidence type="ECO:0000256" key="3">
    <source>
        <dbReference type="ARBA" id="ARBA00022525"/>
    </source>
</evidence>